<evidence type="ECO:0000256" key="5">
    <source>
        <dbReference type="PIRSR" id="PIRSR600101-2"/>
    </source>
</evidence>
<dbReference type="UniPathway" id="UPA00204"/>
<evidence type="ECO:0000256" key="1">
    <source>
        <dbReference type="ARBA" id="ARBA00001049"/>
    </source>
</evidence>
<evidence type="ECO:0000256" key="3">
    <source>
        <dbReference type="ARBA" id="ARBA00047417"/>
    </source>
</evidence>
<dbReference type="Proteomes" id="UP000450917">
    <property type="component" value="Unassembled WGS sequence"/>
</dbReference>
<comment type="pathway">
    <text evidence="6">Sulfur metabolism; glutathione metabolism.</text>
</comment>
<keyword evidence="6 7" id="KW-0808">Transferase</keyword>
<feature type="binding site" evidence="5">
    <location>
        <position position="428"/>
    </location>
    <ligand>
        <name>L-glutamate</name>
        <dbReference type="ChEBI" id="CHEBI:29985"/>
    </ligand>
</feature>
<dbReference type="PANTHER" id="PTHR43881">
    <property type="entry name" value="GAMMA-GLUTAMYLTRANSPEPTIDASE (AFU_ORTHOLOGUE AFUA_4G13580)"/>
    <property type="match status" value="1"/>
</dbReference>
<comment type="catalytic activity">
    <reaction evidence="3 6">
        <text>an N-terminal (5-L-glutamyl)-[peptide] + an alpha-amino acid = 5-L-glutamyl amino acid + an N-terminal L-alpha-aminoacyl-[peptide]</text>
        <dbReference type="Rhea" id="RHEA:23904"/>
        <dbReference type="Rhea" id="RHEA-COMP:9780"/>
        <dbReference type="Rhea" id="RHEA-COMP:9795"/>
        <dbReference type="ChEBI" id="CHEBI:77644"/>
        <dbReference type="ChEBI" id="CHEBI:78597"/>
        <dbReference type="ChEBI" id="CHEBI:78599"/>
        <dbReference type="ChEBI" id="CHEBI:78608"/>
        <dbReference type="EC" id="2.3.2.2"/>
    </reaction>
</comment>
<dbReference type="GO" id="GO:0006751">
    <property type="term" value="P:glutathione catabolic process"/>
    <property type="evidence" value="ECO:0007669"/>
    <property type="project" value="UniProtKB-UniRule"/>
</dbReference>
<keyword evidence="6 7" id="KW-0012">Acyltransferase</keyword>
<proteinExistence type="inferred from homology"/>
<feature type="active site" description="Nucleophile" evidence="4">
    <location>
        <position position="345"/>
    </location>
</feature>
<dbReference type="EC" id="3.4.19.13" evidence="6"/>
<reference evidence="7 8" key="1">
    <citation type="submission" date="2019-11" db="EMBL/GenBank/DDBJ databases">
        <title>Draft genome sequences of five Paenibacillus species of dairy origin.</title>
        <authorList>
            <person name="Olajide A.M."/>
            <person name="Chen S."/>
            <person name="Lapointe G."/>
        </authorList>
    </citation>
    <scope>NUCLEOTIDE SEQUENCE [LARGE SCALE GENOMIC DNA]</scope>
    <source>
        <strain evidence="7 8">2CS3</strain>
    </source>
</reference>
<dbReference type="InterPro" id="IPR000101">
    <property type="entry name" value="GGT_peptidase"/>
</dbReference>
<dbReference type="PRINTS" id="PR01210">
    <property type="entry name" value="GGTRANSPTASE"/>
</dbReference>
<dbReference type="EC" id="2.3.2.2" evidence="6"/>
<dbReference type="InterPro" id="IPR043138">
    <property type="entry name" value="GGT_lsub"/>
</dbReference>
<dbReference type="Gene3D" id="3.60.20.40">
    <property type="match status" value="1"/>
</dbReference>
<dbReference type="NCBIfam" id="TIGR00066">
    <property type="entry name" value="g_glut_trans"/>
    <property type="match status" value="1"/>
</dbReference>
<dbReference type="RefSeq" id="WP_155614460.1">
    <property type="nucleotide sequence ID" value="NZ_WNZX01000005.1"/>
</dbReference>
<comment type="similarity">
    <text evidence="6">Belongs to the gamma-glutamyltransferase family.</text>
</comment>
<name>A0A7X2ZAU9_9BACL</name>
<dbReference type="SUPFAM" id="SSF56235">
    <property type="entry name" value="N-terminal nucleophile aminohydrolases (Ntn hydrolases)"/>
    <property type="match status" value="1"/>
</dbReference>
<comment type="subunit">
    <text evidence="6">This enzyme consists of two polypeptide chains, which are synthesized in precursor form from a single polypeptide.</text>
</comment>
<comment type="catalytic activity">
    <reaction evidence="1 6">
        <text>an S-substituted glutathione + H2O = an S-substituted L-cysteinylglycine + L-glutamate</text>
        <dbReference type="Rhea" id="RHEA:59468"/>
        <dbReference type="ChEBI" id="CHEBI:15377"/>
        <dbReference type="ChEBI" id="CHEBI:29985"/>
        <dbReference type="ChEBI" id="CHEBI:90779"/>
        <dbReference type="ChEBI" id="CHEBI:143103"/>
        <dbReference type="EC" id="3.4.19.13"/>
    </reaction>
</comment>
<accession>A0A7X2ZAU9</accession>
<dbReference type="AlphaFoldDB" id="A0A7X2ZAU9"/>
<organism evidence="7 8">
    <name type="scientific">Paenibacillus validus</name>
    <dbReference type="NCBI Taxonomy" id="44253"/>
    <lineage>
        <taxon>Bacteria</taxon>
        <taxon>Bacillati</taxon>
        <taxon>Bacillota</taxon>
        <taxon>Bacilli</taxon>
        <taxon>Bacillales</taxon>
        <taxon>Paenibacillaceae</taxon>
        <taxon>Paenibacillus</taxon>
    </lineage>
</organism>
<evidence type="ECO:0000256" key="4">
    <source>
        <dbReference type="PIRSR" id="PIRSR600101-1"/>
    </source>
</evidence>
<dbReference type="GO" id="GO:0036374">
    <property type="term" value="F:glutathione hydrolase activity"/>
    <property type="evidence" value="ECO:0007669"/>
    <property type="project" value="UniProtKB-UniRule"/>
</dbReference>
<evidence type="ECO:0000256" key="2">
    <source>
        <dbReference type="ARBA" id="ARBA00001089"/>
    </source>
</evidence>
<dbReference type="InterPro" id="IPR029055">
    <property type="entry name" value="Ntn_hydrolases_N"/>
</dbReference>
<dbReference type="PANTHER" id="PTHR43881:SF1">
    <property type="entry name" value="GAMMA-GLUTAMYLTRANSPEPTIDASE (AFU_ORTHOLOGUE AFUA_4G13580)"/>
    <property type="match status" value="1"/>
</dbReference>
<keyword evidence="8" id="KW-1185">Reference proteome</keyword>
<dbReference type="EMBL" id="WNZX01000005">
    <property type="protein sequence ID" value="MUG70741.1"/>
    <property type="molecule type" value="Genomic_DNA"/>
</dbReference>
<protein>
    <recommendedName>
        <fullName evidence="6">Glutathione hydrolase proenzyme</fullName>
        <ecNumber evidence="6">2.3.2.2</ecNumber>
        <ecNumber evidence="6">3.4.19.13</ecNumber>
    </recommendedName>
    <component>
        <recommendedName>
            <fullName evidence="6">Glutathione hydrolase large chain</fullName>
        </recommendedName>
    </component>
    <component>
        <recommendedName>
            <fullName evidence="6">Glutathione hydrolase small chain</fullName>
        </recommendedName>
    </component>
</protein>
<gene>
    <name evidence="7" type="primary">ggt</name>
    <name evidence="7" type="ORF">GNP93_08610</name>
</gene>
<comment type="catalytic activity">
    <reaction evidence="2 6">
        <text>glutathione + H2O = L-cysteinylglycine + L-glutamate</text>
        <dbReference type="Rhea" id="RHEA:28807"/>
        <dbReference type="ChEBI" id="CHEBI:15377"/>
        <dbReference type="ChEBI" id="CHEBI:29985"/>
        <dbReference type="ChEBI" id="CHEBI:57925"/>
        <dbReference type="ChEBI" id="CHEBI:61694"/>
        <dbReference type="EC" id="3.4.19.13"/>
    </reaction>
</comment>
<dbReference type="InterPro" id="IPR052896">
    <property type="entry name" value="GGT-like_enzyme"/>
</dbReference>
<keyword evidence="6" id="KW-0865">Zymogen</keyword>
<keyword evidence="6" id="KW-0317">Glutathione biosynthesis</keyword>
<keyword evidence="6" id="KW-0378">Hydrolase</keyword>
<dbReference type="GO" id="GO:0103068">
    <property type="term" value="F:leukotriene C4 gamma-glutamyl transferase activity"/>
    <property type="evidence" value="ECO:0007669"/>
    <property type="project" value="UniProtKB-EC"/>
</dbReference>
<dbReference type="InterPro" id="IPR043137">
    <property type="entry name" value="GGT_ssub_C"/>
</dbReference>
<evidence type="ECO:0000313" key="8">
    <source>
        <dbReference type="Proteomes" id="UP000450917"/>
    </source>
</evidence>
<evidence type="ECO:0000313" key="7">
    <source>
        <dbReference type="EMBL" id="MUG70741.1"/>
    </source>
</evidence>
<evidence type="ECO:0000256" key="6">
    <source>
        <dbReference type="RuleBase" id="RU368036"/>
    </source>
</evidence>
<dbReference type="GO" id="GO:0006750">
    <property type="term" value="P:glutathione biosynthetic process"/>
    <property type="evidence" value="ECO:0007669"/>
    <property type="project" value="UniProtKB-KW"/>
</dbReference>
<comment type="PTM">
    <text evidence="6">Cleaved by autocatalysis into a large and a small subunit.</text>
</comment>
<dbReference type="Gene3D" id="1.10.246.130">
    <property type="match status" value="1"/>
</dbReference>
<comment type="caution">
    <text evidence="7">The sequence shown here is derived from an EMBL/GenBank/DDBJ whole genome shotgun (WGS) entry which is preliminary data.</text>
</comment>
<dbReference type="Pfam" id="PF01019">
    <property type="entry name" value="G_glu_transpept"/>
    <property type="match status" value="1"/>
</dbReference>
<sequence length="532" mass="58867">MNNVMPIAYRGMIASPHYLASSVGNRMLQQGGNAFDAAVAVSAALAAVYPHMTGLGGDAFFLVYDAALGKLRGFNGSGRSGRRVTPELFAREGLDAIPKRGVRSAITVPGMVDAWWEVWSAYGRLPWEQLLEPAIRYTEEGVPVSRDLHRWIVKDQPLMMEQEIHARTFLPHGAPLAIGERLVQPELAATLKQVRDGGREVFYEGELMRRIVQGLQRDGGWLEEEDFRLHRGEWTDPISTTYRSRTVVQMPPNSQGFSVLQMLNMLENEELDRVPRHSADFYHLAAEVVKQAFRDRDAYLTDPRFSPIPLERLLSKEHARAQYRSIRMAWPDGVSFASKAMGQDTAYAAAVDEEGNAVSFIQSLYFDFGSVYTPGDTGIMLQNRGSFFSLDPNEVNVLAPGKRTFHTLMPGMVLEGGKPCLLVGTQGGEGQPQTQLSLLTGVLDYGCSVQEAIALPRWVYGRTWGDDSDLLRMENRGLDQAAIRDLQARGHRVELLGPWDPVVGQAQAIKIHPDGSFSGAADPRGDGLAIGW</sequence>